<dbReference type="Proteomes" id="UP000198757">
    <property type="component" value="Unassembled WGS sequence"/>
</dbReference>
<protein>
    <submittedName>
        <fullName evidence="2">Uncharacterized membrane protein</fullName>
    </submittedName>
</protein>
<organism evidence="2 3">
    <name type="scientific">Niabella drilacis (strain DSM 25811 / CCM 8410 / CCUG 62505 / LMG 26954 / E90)</name>
    <dbReference type="NCBI Taxonomy" id="1285928"/>
    <lineage>
        <taxon>Bacteria</taxon>
        <taxon>Pseudomonadati</taxon>
        <taxon>Bacteroidota</taxon>
        <taxon>Chitinophagia</taxon>
        <taxon>Chitinophagales</taxon>
        <taxon>Chitinophagaceae</taxon>
        <taxon>Niabella</taxon>
    </lineage>
</organism>
<reference evidence="3" key="1">
    <citation type="submission" date="2016-10" db="EMBL/GenBank/DDBJ databases">
        <authorList>
            <person name="Varghese N."/>
            <person name="Submissions S."/>
        </authorList>
    </citation>
    <scope>NUCLEOTIDE SEQUENCE [LARGE SCALE GENOMIC DNA]</scope>
    <source>
        <strain evidence="3">DSM 25811 / CCM 8410 / LMG 26954 / E90</strain>
    </source>
</reference>
<dbReference type="OrthoDB" id="9786161at2"/>
<dbReference type="PANTHER" id="PTHR30373">
    <property type="entry name" value="UPF0603 PROTEIN YGCG"/>
    <property type="match status" value="1"/>
</dbReference>
<evidence type="ECO:0000259" key="1">
    <source>
        <dbReference type="Pfam" id="PF04536"/>
    </source>
</evidence>
<proteinExistence type="predicted"/>
<dbReference type="Gene3D" id="3.10.310.50">
    <property type="match status" value="1"/>
</dbReference>
<gene>
    <name evidence="2" type="ORF">SAMN04487894_107207</name>
</gene>
<feature type="domain" description="TPM" evidence="1">
    <location>
        <begin position="11"/>
        <end position="128"/>
    </location>
</feature>
<sequence>MAFSLFNRHPEEVLTSAEKEQIVEAIRQAESRTSGEIRVYLESHNKYVDPVDRAAEVFLKLKMANTVDRNAVLLYVAVKDRQLAIFGDEGIYQRTGKQYWNELVTKILSHFNQKHFASGISEYIHQIGEGLHHYFPFDRATDHNELPDDIVFGS</sequence>
<dbReference type="PANTHER" id="PTHR30373:SF8">
    <property type="entry name" value="BLL7265 PROTEIN"/>
    <property type="match status" value="1"/>
</dbReference>
<dbReference type="Pfam" id="PF04536">
    <property type="entry name" value="TPM_phosphatase"/>
    <property type="match status" value="1"/>
</dbReference>
<accession>A0A1G6TIA2</accession>
<dbReference type="AlphaFoldDB" id="A0A1G6TIA2"/>
<keyword evidence="3" id="KW-1185">Reference proteome</keyword>
<evidence type="ECO:0000313" key="2">
    <source>
        <dbReference type="EMBL" id="SDD28157.1"/>
    </source>
</evidence>
<dbReference type="InterPro" id="IPR007621">
    <property type="entry name" value="TPM_dom"/>
</dbReference>
<dbReference type="STRING" id="1285928.SAMN04487894_107207"/>
<name>A0A1G6TIA2_NIADE</name>
<dbReference type="RefSeq" id="WP_090390817.1">
    <property type="nucleotide sequence ID" value="NZ_FMZO01000007.1"/>
</dbReference>
<evidence type="ECO:0000313" key="3">
    <source>
        <dbReference type="Proteomes" id="UP000198757"/>
    </source>
</evidence>
<dbReference type="EMBL" id="FMZO01000007">
    <property type="protein sequence ID" value="SDD28157.1"/>
    <property type="molecule type" value="Genomic_DNA"/>
</dbReference>